<dbReference type="EMBL" id="PEYM01000058">
    <property type="protein sequence ID" value="PIS30309.1"/>
    <property type="molecule type" value="Genomic_DNA"/>
</dbReference>
<dbReference type="Proteomes" id="UP000231343">
    <property type="component" value="Unassembled WGS sequence"/>
</dbReference>
<comment type="caution">
    <text evidence="2">The sequence shown here is derived from an EMBL/GenBank/DDBJ whole genome shotgun (WGS) entry which is preliminary data.</text>
</comment>
<evidence type="ECO:0000313" key="2">
    <source>
        <dbReference type="EMBL" id="PIS30309.1"/>
    </source>
</evidence>
<gene>
    <name evidence="2" type="ORF">COT42_03295</name>
</gene>
<proteinExistence type="predicted"/>
<dbReference type="AlphaFoldDB" id="A0A2H0XZ43"/>
<protein>
    <submittedName>
        <fullName evidence="2">Uncharacterized protein</fullName>
    </submittedName>
</protein>
<evidence type="ECO:0000256" key="1">
    <source>
        <dbReference type="SAM" id="MobiDB-lite"/>
    </source>
</evidence>
<evidence type="ECO:0000313" key="3">
    <source>
        <dbReference type="Proteomes" id="UP000231343"/>
    </source>
</evidence>
<accession>A0A2H0XZ43</accession>
<feature type="region of interest" description="Disordered" evidence="1">
    <location>
        <begin position="1"/>
        <end position="32"/>
    </location>
</feature>
<reference evidence="2 3" key="1">
    <citation type="submission" date="2017-09" db="EMBL/GenBank/DDBJ databases">
        <title>Depth-based differentiation of microbial function through sediment-hosted aquifers and enrichment of novel symbionts in the deep terrestrial subsurface.</title>
        <authorList>
            <person name="Probst A.J."/>
            <person name="Ladd B."/>
            <person name="Jarett J.K."/>
            <person name="Geller-Mcgrath D.E."/>
            <person name="Sieber C.M."/>
            <person name="Emerson J.B."/>
            <person name="Anantharaman K."/>
            <person name="Thomas B.C."/>
            <person name="Malmstrom R."/>
            <person name="Stieglmeier M."/>
            <person name="Klingl A."/>
            <person name="Woyke T."/>
            <person name="Ryan C.M."/>
            <person name="Banfield J.F."/>
        </authorList>
    </citation>
    <scope>NUCLEOTIDE SEQUENCE [LARGE SCALE GENOMIC DNA]</scope>
    <source>
        <strain evidence="2">CG08_land_8_20_14_0_20_45_16</strain>
    </source>
</reference>
<sequence length="72" mass="8545">MKLVSFENGDDTPFRFSFSQTERERQARAGKNSFPPTPFLFARLLGLRPQNFSADFRLDIRWSQFFIIQIQK</sequence>
<name>A0A2H0XZ43_UNCSA</name>
<organism evidence="2 3">
    <name type="scientific">Candidatus Saganbacteria bacterium CG08_land_8_20_14_0_20_45_16</name>
    <dbReference type="NCBI Taxonomy" id="2014293"/>
    <lineage>
        <taxon>Bacteria</taxon>
        <taxon>Bacillati</taxon>
        <taxon>Saganbacteria</taxon>
    </lineage>
</organism>